<sequence>MLFLKDHVSHGHMTGNLVPSQSLLKSDCNGGAEEFVLVDNSQPLVESQLEEDVNDVSMHMDPMPSSSDVSLVLTVEPGPAPAPVTPGRSTLSSSPAPDSSARKRKLDDPVEQEILHFIREKRAKSATVASAKDKQGLAVFGHLLPFYQQLPPMKQMQFLHHISGYLMDLYAESPLQ</sequence>
<evidence type="ECO:0000313" key="3">
    <source>
        <dbReference type="Proteomes" id="UP000735302"/>
    </source>
</evidence>
<feature type="region of interest" description="Disordered" evidence="1">
    <location>
        <begin position="57"/>
        <end position="107"/>
    </location>
</feature>
<proteinExistence type="predicted"/>
<protein>
    <recommendedName>
        <fullName evidence="4">BESS domain-containing protein</fullName>
    </recommendedName>
</protein>
<keyword evidence="3" id="KW-1185">Reference proteome</keyword>
<organism evidence="2 3">
    <name type="scientific">Plakobranchus ocellatus</name>
    <dbReference type="NCBI Taxonomy" id="259542"/>
    <lineage>
        <taxon>Eukaryota</taxon>
        <taxon>Metazoa</taxon>
        <taxon>Spiralia</taxon>
        <taxon>Lophotrochozoa</taxon>
        <taxon>Mollusca</taxon>
        <taxon>Gastropoda</taxon>
        <taxon>Heterobranchia</taxon>
        <taxon>Euthyneura</taxon>
        <taxon>Panpulmonata</taxon>
        <taxon>Sacoglossa</taxon>
        <taxon>Placobranchoidea</taxon>
        <taxon>Plakobranchidae</taxon>
        <taxon>Plakobranchus</taxon>
    </lineage>
</organism>
<reference evidence="2 3" key="1">
    <citation type="journal article" date="2021" name="Elife">
        <title>Chloroplast acquisition without the gene transfer in kleptoplastic sea slugs, Plakobranchus ocellatus.</title>
        <authorList>
            <person name="Maeda T."/>
            <person name="Takahashi S."/>
            <person name="Yoshida T."/>
            <person name="Shimamura S."/>
            <person name="Takaki Y."/>
            <person name="Nagai Y."/>
            <person name="Toyoda A."/>
            <person name="Suzuki Y."/>
            <person name="Arimoto A."/>
            <person name="Ishii H."/>
            <person name="Satoh N."/>
            <person name="Nishiyama T."/>
            <person name="Hasebe M."/>
            <person name="Maruyama T."/>
            <person name="Minagawa J."/>
            <person name="Obokata J."/>
            <person name="Shigenobu S."/>
        </authorList>
    </citation>
    <scope>NUCLEOTIDE SEQUENCE [LARGE SCALE GENOMIC DNA]</scope>
</reference>
<accession>A0AAV4DM18</accession>
<dbReference type="Proteomes" id="UP000735302">
    <property type="component" value="Unassembled WGS sequence"/>
</dbReference>
<dbReference type="AlphaFoldDB" id="A0AAV4DM18"/>
<evidence type="ECO:0000313" key="2">
    <source>
        <dbReference type="EMBL" id="GFO45044.1"/>
    </source>
</evidence>
<dbReference type="EMBL" id="BLXT01007988">
    <property type="protein sequence ID" value="GFO45044.1"/>
    <property type="molecule type" value="Genomic_DNA"/>
</dbReference>
<name>A0AAV4DM18_9GAST</name>
<evidence type="ECO:0000256" key="1">
    <source>
        <dbReference type="SAM" id="MobiDB-lite"/>
    </source>
</evidence>
<feature type="compositionally biased region" description="Low complexity" evidence="1">
    <location>
        <begin position="57"/>
        <end position="73"/>
    </location>
</feature>
<evidence type="ECO:0008006" key="4">
    <source>
        <dbReference type="Google" id="ProtNLM"/>
    </source>
</evidence>
<comment type="caution">
    <text evidence="2">The sequence shown here is derived from an EMBL/GenBank/DDBJ whole genome shotgun (WGS) entry which is preliminary data.</text>
</comment>
<gene>
    <name evidence="2" type="ORF">PoB_007154900</name>
</gene>